<proteinExistence type="predicted"/>
<comment type="caution">
    <text evidence="2">The sequence shown here is derived from an EMBL/GenBank/DDBJ whole genome shotgun (WGS) entry which is preliminary data.</text>
</comment>
<keyword evidence="1" id="KW-0812">Transmembrane</keyword>
<organism evidence="2 3">
    <name type="scientific">Streptococcus suis</name>
    <dbReference type="NCBI Taxonomy" id="1307"/>
    <lineage>
        <taxon>Bacteria</taxon>
        <taxon>Bacillati</taxon>
        <taxon>Bacillota</taxon>
        <taxon>Bacilli</taxon>
        <taxon>Lactobacillales</taxon>
        <taxon>Streptococcaceae</taxon>
        <taxon>Streptococcus</taxon>
    </lineage>
</organism>
<sequence>MAFGEEKHKKTTFEKVTLVIVVVMVVVMVVVTLAGLILPAINALMN</sequence>
<name>A0AAW5LMY2_STRSU</name>
<evidence type="ECO:0000313" key="3">
    <source>
        <dbReference type="Proteomes" id="UP001206089"/>
    </source>
</evidence>
<keyword evidence="1" id="KW-0472">Membrane</keyword>
<dbReference type="InterPro" id="IPR025270">
    <property type="entry name" value="DUF4044"/>
</dbReference>
<dbReference type="EMBL" id="JANJPK010000014">
    <property type="protein sequence ID" value="MCR1232716.1"/>
    <property type="molecule type" value="Genomic_DNA"/>
</dbReference>
<evidence type="ECO:0000256" key="1">
    <source>
        <dbReference type="SAM" id="Phobius"/>
    </source>
</evidence>
<evidence type="ECO:0000313" key="2">
    <source>
        <dbReference type="EMBL" id="MCR1232716.1"/>
    </source>
</evidence>
<gene>
    <name evidence="2" type="ORF">NQD44_06245</name>
</gene>
<keyword evidence="1" id="KW-1133">Transmembrane helix</keyword>
<dbReference type="Proteomes" id="UP001206089">
    <property type="component" value="Unassembled WGS sequence"/>
</dbReference>
<dbReference type="AlphaFoldDB" id="A0AAW5LMY2"/>
<dbReference type="RefSeq" id="WP_257384496.1">
    <property type="nucleotide sequence ID" value="NZ_JANJPK010000014.1"/>
</dbReference>
<reference evidence="2" key="1">
    <citation type="submission" date="2022-07" db="EMBL/GenBank/DDBJ databases">
        <authorList>
            <person name="Peng Z."/>
        </authorList>
    </citation>
    <scope>NUCLEOTIDE SEQUENCE</scope>
    <source>
        <strain evidence="2">2022WUSS069</strain>
    </source>
</reference>
<dbReference type="Pfam" id="PF13253">
    <property type="entry name" value="DUF4044"/>
    <property type="match status" value="1"/>
</dbReference>
<protein>
    <submittedName>
        <fullName evidence="2">DUF4044 domain-containing protein</fullName>
    </submittedName>
</protein>
<feature type="transmembrane region" description="Helical" evidence="1">
    <location>
        <begin position="16"/>
        <end position="41"/>
    </location>
</feature>
<accession>A0AAW5LMY2</accession>